<comment type="similarity">
    <text evidence="5 8 10">Belongs to the PTH family.</text>
</comment>
<gene>
    <name evidence="8 12" type="primary">pth</name>
    <name evidence="12" type="ORF">KDA_07830</name>
</gene>
<dbReference type="HAMAP" id="MF_00083">
    <property type="entry name" value="Pept_tRNA_hydro_bact"/>
    <property type="match status" value="1"/>
</dbReference>
<dbReference type="PROSITE" id="PS01195">
    <property type="entry name" value="PEPT_TRNA_HYDROL_1"/>
    <property type="match status" value="1"/>
</dbReference>
<evidence type="ECO:0000256" key="10">
    <source>
        <dbReference type="RuleBase" id="RU004320"/>
    </source>
</evidence>
<evidence type="ECO:0000256" key="2">
    <source>
        <dbReference type="ARBA" id="ARBA00022555"/>
    </source>
</evidence>
<dbReference type="InterPro" id="IPR018171">
    <property type="entry name" value="Pept_tRNA_hydro_CS"/>
</dbReference>
<keyword evidence="3 8" id="KW-0378">Hydrolase</keyword>
<feature type="region of interest" description="Disordered" evidence="11">
    <location>
        <begin position="190"/>
        <end position="239"/>
    </location>
</feature>
<organism evidence="12 13">
    <name type="scientific">Dictyobacter alpinus</name>
    <dbReference type="NCBI Taxonomy" id="2014873"/>
    <lineage>
        <taxon>Bacteria</taxon>
        <taxon>Bacillati</taxon>
        <taxon>Chloroflexota</taxon>
        <taxon>Ktedonobacteria</taxon>
        <taxon>Ktedonobacterales</taxon>
        <taxon>Dictyobacteraceae</taxon>
        <taxon>Dictyobacter</taxon>
    </lineage>
</organism>
<comment type="function">
    <text evidence="8">Catalyzes the release of premature peptidyl moieties from peptidyl-tRNA molecules trapped in stalled 50S ribosomal subunits, and thus maintains levels of free tRNAs and 50S ribosomes.</text>
</comment>
<dbReference type="InterPro" id="IPR036416">
    <property type="entry name" value="Pept_tRNA_hydro_sf"/>
</dbReference>
<evidence type="ECO:0000256" key="6">
    <source>
        <dbReference type="ARBA" id="ARBA00048707"/>
    </source>
</evidence>
<feature type="binding site" evidence="8">
    <location>
        <position position="65"/>
    </location>
    <ligand>
        <name>tRNA</name>
        <dbReference type="ChEBI" id="CHEBI:17843"/>
    </ligand>
</feature>
<keyword evidence="13" id="KW-1185">Reference proteome</keyword>
<dbReference type="PANTHER" id="PTHR17224">
    <property type="entry name" value="PEPTIDYL-TRNA HYDROLASE"/>
    <property type="match status" value="1"/>
</dbReference>
<evidence type="ECO:0000256" key="8">
    <source>
        <dbReference type="HAMAP-Rule" id="MF_00083"/>
    </source>
</evidence>
<feature type="site" description="Stabilizes the basic form of H active site to accept a proton" evidence="8">
    <location>
        <position position="90"/>
    </location>
</feature>
<evidence type="ECO:0000256" key="11">
    <source>
        <dbReference type="SAM" id="MobiDB-lite"/>
    </source>
</evidence>
<accession>A0A402B1S4</accession>
<dbReference type="Proteomes" id="UP000287171">
    <property type="component" value="Unassembled WGS sequence"/>
</dbReference>
<keyword evidence="4 8" id="KW-0694">RNA-binding</keyword>
<evidence type="ECO:0000313" key="13">
    <source>
        <dbReference type="Proteomes" id="UP000287171"/>
    </source>
</evidence>
<comment type="subunit">
    <text evidence="8">Monomer.</text>
</comment>
<comment type="subcellular location">
    <subcellularLocation>
        <location evidence="8">Cytoplasm</location>
    </subcellularLocation>
</comment>
<dbReference type="CDD" id="cd00462">
    <property type="entry name" value="PTH"/>
    <property type="match status" value="1"/>
</dbReference>
<feature type="binding site" evidence="8">
    <location>
        <position position="111"/>
    </location>
    <ligand>
        <name>tRNA</name>
        <dbReference type="ChEBI" id="CHEBI:17843"/>
    </ligand>
</feature>
<evidence type="ECO:0000256" key="5">
    <source>
        <dbReference type="ARBA" id="ARBA00038063"/>
    </source>
</evidence>
<evidence type="ECO:0000256" key="1">
    <source>
        <dbReference type="ARBA" id="ARBA00013260"/>
    </source>
</evidence>
<feature type="compositionally biased region" description="Low complexity" evidence="11">
    <location>
        <begin position="218"/>
        <end position="239"/>
    </location>
</feature>
<feature type="binding site" evidence="8">
    <location>
        <position position="14"/>
    </location>
    <ligand>
        <name>tRNA</name>
        <dbReference type="ChEBI" id="CHEBI:17843"/>
    </ligand>
</feature>
<keyword evidence="2 8" id="KW-0820">tRNA-binding</keyword>
<dbReference type="Gene3D" id="3.40.50.1470">
    <property type="entry name" value="Peptidyl-tRNA hydrolase"/>
    <property type="match status" value="1"/>
</dbReference>
<dbReference type="GO" id="GO:0004045">
    <property type="term" value="F:peptidyl-tRNA hydrolase activity"/>
    <property type="evidence" value="ECO:0007669"/>
    <property type="project" value="UniProtKB-UniRule"/>
</dbReference>
<reference evidence="13" key="1">
    <citation type="submission" date="2018-12" db="EMBL/GenBank/DDBJ databases">
        <title>Tengunoibacter tsumagoiensis gen. nov., sp. nov., Dictyobacter kobayashii sp. nov., D. alpinus sp. nov., and D. joshuensis sp. nov. and description of Dictyobacteraceae fam. nov. within the order Ktedonobacterales isolated from Tengu-no-mugimeshi.</title>
        <authorList>
            <person name="Wang C.M."/>
            <person name="Zheng Y."/>
            <person name="Sakai Y."/>
            <person name="Toyoda A."/>
            <person name="Minakuchi Y."/>
            <person name="Abe K."/>
            <person name="Yokota A."/>
            <person name="Yabe S."/>
        </authorList>
    </citation>
    <scope>NUCLEOTIDE SEQUENCE [LARGE SCALE GENOMIC DNA]</scope>
    <source>
        <strain evidence="13">Uno16</strain>
    </source>
</reference>
<comment type="function">
    <text evidence="8">Hydrolyzes ribosome-free peptidyl-tRNAs (with 1 or more amino acids incorporated), which drop off the ribosome during protein synthesis, or as a result of ribosome stalling.</text>
</comment>
<dbReference type="FunFam" id="3.40.50.1470:FF:000001">
    <property type="entry name" value="Peptidyl-tRNA hydrolase"/>
    <property type="match status" value="1"/>
</dbReference>
<dbReference type="EC" id="3.1.1.29" evidence="1 8"/>
<evidence type="ECO:0000256" key="3">
    <source>
        <dbReference type="ARBA" id="ARBA00022801"/>
    </source>
</evidence>
<keyword evidence="8" id="KW-0963">Cytoplasm</keyword>
<dbReference type="AlphaFoldDB" id="A0A402B1S4"/>
<dbReference type="NCBIfam" id="TIGR00447">
    <property type="entry name" value="pth"/>
    <property type="match status" value="1"/>
</dbReference>
<dbReference type="GO" id="GO:0006515">
    <property type="term" value="P:protein quality control for misfolded or incompletely synthesized proteins"/>
    <property type="evidence" value="ECO:0007669"/>
    <property type="project" value="UniProtKB-UniRule"/>
</dbReference>
<proteinExistence type="inferred from homology"/>
<dbReference type="EMBL" id="BIFT01000001">
    <property type="protein sequence ID" value="GCE25299.1"/>
    <property type="molecule type" value="Genomic_DNA"/>
</dbReference>
<protein>
    <recommendedName>
        <fullName evidence="7 8">Peptidyl-tRNA hydrolase</fullName>
        <shortName evidence="8">Pth</shortName>
        <ecNumber evidence="1 8">3.1.1.29</ecNumber>
    </recommendedName>
</protein>
<feature type="compositionally biased region" description="Basic and acidic residues" evidence="11">
    <location>
        <begin position="190"/>
        <end position="217"/>
    </location>
</feature>
<feature type="active site" description="Proton acceptor" evidence="8">
    <location>
        <position position="19"/>
    </location>
</feature>
<name>A0A402B1S4_9CHLR</name>
<sequence length="239" mass="26667">MKLIVGLGNPGAQYEKTRHNVGFHVVDFLATTYSMRWERHGRAMIANGTIHGEKVVLVKPTTFMNNSGEAVGELVRWFKLDPGDLLVIYDELDLPLGQMRLRGSGSSGGHNGINSLISHLHTNEFPRLRVGIGRSAHAKSDTVKHVLGVPGNEERIDLEISERKAADAVPLYLEKGLDATMNLINVDPEAQRKAEEKKRLKLERREQEKRLKAERLAQEAASKQSEQDQQQSENSSVSD</sequence>
<dbReference type="SUPFAM" id="SSF53178">
    <property type="entry name" value="Peptidyl-tRNA hydrolase-like"/>
    <property type="match status" value="1"/>
</dbReference>
<dbReference type="GO" id="GO:0072344">
    <property type="term" value="P:rescue of stalled ribosome"/>
    <property type="evidence" value="ECO:0007669"/>
    <property type="project" value="UniProtKB-UniRule"/>
</dbReference>
<comment type="catalytic activity">
    <reaction evidence="6 8 9">
        <text>an N-acyl-L-alpha-aminoacyl-tRNA + H2O = an N-acyl-L-amino acid + a tRNA + H(+)</text>
        <dbReference type="Rhea" id="RHEA:54448"/>
        <dbReference type="Rhea" id="RHEA-COMP:10123"/>
        <dbReference type="Rhea" id="RHEA-COMP:13883"/>
        <dbReference type="ChEBI" id="CHEBI:15377"/>
        <dbReference type="ChEBI" id="CHEBI:15378"/>
        <dbReference type="ChEBI" id="CHEBI:59874"/>
        <dbReference type="ChEBI" id="CHEBI:78442"/>
        <dbReference type="ChEBI" id="CHEBI:138191"/>
        <dbReference type="EC" id="3.1.1.29"/>
    </reaction>
</comment>
<evidence type="ECO:0000256" key="7">
    <source>
        <dbReference type="ARBA" id="ARBA00050038"/>
    </source>
</evidence>
<feature type="binding site" evidence="8">
    <location>
        <position position="63"/>
    </location>
    <ligand>
        <name>tRNA</name>
        <dbReference type="ChEBI" id="CHEBI:17843"/>
    </ligand>
</feature>
<dbReference type="GO" id="GO:0000049">
    <property type="term" value="F:tRNA binding"/>
    <property type="evidence" value="ECO:0007669"/>
    <property type="project" value="UniProtKB-UniRule"/>
</dbReference>
<dbReference type="GO" id="GO:0005737">
    <property type="term" value="C:cytoplasm"/>
    <property type="evidence" value="ECO:0007669"/>
    <property type="project" value="UniProtKB-SubCell"/>
</dbReference>
<dbReference type="RefSeq" id="WP_126625895.1">
    <property type="nucleotide sequence ID" value="NZ_BIFT01000001.1"/>
</dbReference>
<evidence type="ECO:0000256" key="4">
    <source>
        <dbReference type="ARBA" id="ARBA00022884"/>
    </source>
</evidence>
<evidence type="ECO:0000313" key="12">
    <source>
        <dbReference type="EMBL" id="GCE25299.1"/>
    </source>
</evidence>
<dbReference type="PANTHER" id="PTHR17224:SF1">
    <property type="entry name" value="PEPTIDYL-TRNA HYDROLASE"/>
    <property type="match status" value="1"/>
</dbReference>
<comment type="caution">
    <text evidence="12">The sequence shown here is derived from an EMBL/GenBank/DDBJ whole genome shotgun (WGS) entry which is preliminary data.</text>
</comment>
<feature type="site" description="Discriminates between blocked and unblocked aminoacyl-tRNA" evidence="8">
    <location>
        <position position="9"/>
    </location>
</feature>
<dbReference type="InterPro" id="IPR001328">
    <property type="entry name" value="Pept_tRNA_hydro"/>
</dbReference>
<dbReference type="Pfam" id="PF01195">
    <property type="entry name" value="Pept_tRNA_hydro"/>
    <property type="match status" value="1"/>
</dbReference>
<dbReference type="OrthoDB" id="9800507at2"/>
<evidence type="ECO:0000256" key="9">
    <source>
        <dbReference type="RuleBase" id="RU000673"/>
    </source>
</evidence>